<dbReference type="PROSITE" id="PS50151">
    <property type="entry name" value="UVR"/>
    <property type="match status" value="1"/>
</dbReference>
<feature type="coiled-coil region" evidence="1">
    <location>
        <begin position="127"/>
        <end position="169"/>
    </location>
</feature>
<reference evidence="3" key="1">
    <citation type="submission" date="2022-09" db="EMBL/GenBank/DDBJ databases">
        <title>Complete Genomes of Fervidibacillus albus and Fervidibacillus halotolerans isolated from tidal flat sediments.</title>
        <authorList>
            <person name="Kwon K.K."/>
            <person name="Yang S.-H."/>
            <person name="Park M.J."/>
            <person name="Oh H.-M."/>
        </authorList>
    </citation>
    <scope>NUCLEOTIDE SEQUENCE</scope>
    <source>
        <strain evidence="3">MEBiC13594</strain>
    </source>
</reference>
<protein>
    <submittedName>
        <fullName evidence="3">UvrB/UvrC motif-containing protein</fullName>
    </submittedName>
</protein>
<evidence type="ECO:0000256" key="1">
    <source>
        <dbReference type="SAM" id="Coils"/>
    </source>
</evidence>
<dbReference type="PIRSF" id="PIRSF015034">
    <property type="entry name" value="YacH"/>
    <property type="match status" value="1"/>
</dbReference>
<dbReference type="EMBL" id="CP106877">
    <property type="protein sequence ID" value="WAA12892.1"/>
    <property type="molecule type" value="Genomic_DNA"/>
</dbReference>
<organism evidence="3 4">
    <name type="scientific">Fervidibacillus halotolerans</name>
    <dbReference type="NCBI Taxonomy" id="2980027"/>
    <lineage>
        <taxon>Bacteria</taxon>
        <taxon>Bacillati</taxon>
        <taxon>Bacillota</taxon>
        <taxon>Bacilli</taxon>
        <taxon>Bacillales</taxon>
        <taxon>Bacillaceae</taxon>
        <taxon>Fervidibacillus</taxon>
    </lineage>
</organism>
<dbReference type="Proteomes" id="UP001164726">
    <property type="component" value="Chromosome"/>
</dbReference>
<dbReference type="KEGG" id="fhl:OE105_01730"/>
<dbReference type="PANTHER" id="PTHR38430:SF1">
    <property type="entry name" value="PROTEIN-ARGININE KINASE ACTIVATOR PROTEIN"/>
    <property type="match status" value="1"/>
</dbReference>
<accession>A0A9E8M0T4</accession>
<dbReference type="Pfam" id="PF02151">
    <property type="entry name" value="UVR"/>
    <property type="match status" value="1"/>
</dbReference>
<feature type="domain" description="UVR" evidence="2">
    <location>
        <begin position="134"/>
        <end position="169"/>
    </location>
</feature>
<dbReference type="GO" id="GO:0008270">
    <property type="term" value="F:zinc ion binding"/>
    <property type="evidence" value="ECO:0007669"/>
    <property type="project" value="TreeGrafter"/>
</dbReference>
<sequence>MLCQLCGNHPASASFIKIVNGELKEFHICEQCAKKQEENIKGISNKVLNEQLLSNVLEGEPSDSPIMEKELVRDTRCPKCGLTYSQFAKTGRAGCVECYIQFADSLPTLLLRNHGTATHHGKVPKRKKTLIRDKQQLERLKKELQSLIEEEKYEQAAIIRDQIQELEKRVAGQ</sequence>
<dbReference type="GO" id="GO:0005507">
    <property type="term" value="F:copper ion binding"/>
    <property type="evidence" value="ECO:0007669"/>
    <property type="project" value="TreeGrafter"/>
</dbReference>
<dbReference type="GO" id="GO:1990169">
    <property type="term" value="P:stress response to copper ion"/>
    <property type="evidence" value="ECO:0007669"/>
    <property type="project" value="TreeGrafter"/>
</dbReference>
<evidence type="ECO:0000259" key="2">
    <source>
        <dbReference type="PROSITE" id="PS50151"/>
    </source>
</evidence>
<evidence type="ECO:0000313" key="3">
    <source>
        <dbReference type="EMBL" id="WAA12892.1"/>
    </source>
</evidence>
<dbReference type="PANTHER" id="PTHR38430">
    <property type="entry name" value="PROTEIN-ARGININE KINASE ACTIVATOR PROTEIN"/>
    <property type="match status" value="1"/>
</dbReference>
<dbReference type="SUPFAM" id="SSF46600">
    <property type="entry name" value="C-terminal UvrC-binding domain of UvrB"/>
    <property type="match status" value="1"/>
</dbReference>
<evidence type="ECO:0000313" key="4">
    <source>
        <dbReference type="Proteomes" id="UP001164726"/>
    </source>
</evidence>
<dbReference type="InterPro" id="IPR036876">
    <property type="entry name" value="UVR_dom_sf"/>
</dbReference>
<dbReference type="InterPro" id="IPR001943">
    <property type="entry name" value="UVR_dom"/>
</dbReference>
<dbReference type="GO" id="GO:0046870">
    <property type="term" value="F:cadmium ion binding"/>
    <property type="evidence" value="ECO:0007669"/>
    <property type="project" value="TreeGrafter"/>
</dbReference>
<keyword evidence="4" id="KW-1185">Reference proteome</keyword>
<keyword evidence="1" id="KW-0175">Coiled coil</keyword>
<dbReference type="GO" id="GO:1990170">
    <property type="term" value="P:stress response to cadmium ion"/>
    <property type="evidence" value="ECO:0007669"/>
    <property type="project" value="TreeGrafter"/>
</dbReference>
<name>A0A9E8M0T4_9BACI</name>
<dbReference type="RefSeq" id="WP_275421024.1">
    <property type="nucleotide sequence ID" value="NZ_CP106877.1"/>
</dbReference>
<gene>
    <name evidence="3" type="ORF">OE105_01730</name>
</gene>
<dbReference type="InterPro" id="IPR025542">
    <property type="entry name" value="YacH"/>
</dbReference>
<proteinExistence type="predicted"/>
<dbReference type="AlphaFoldDB" id="A0A9E8M0T4"/>
<dbReference type="GO" id="GO:0050897">
    <property type="term" value="F:cobalt ion binding"/>
    <property type="evidence" value="ECO:0007669"/>
    <property type="project" value="TreeGrafter"/>
</dbReference>